<dbReference type="SUPFAM" id="SSF81296">
    <property type="entry name" value="E set domains"/>
    <property type="match status" value="1"/>
</dbReference>
<dbReference type="EMBL" id="JBHSWI010000001">
    <property type="protein sequence ID" value="MFC6645266.1"/>
    <property type="molecule type" value="Genomic_DNA"/>
</dbReference>
<dbReference type="CDD" id="cd00102">
    <property type="entry name" value="IPT"/>
    <property type="match status" value="1"/>
</dbReference>
<sequence>MRNKYLAALLLMLVSLQARAGNPRFVTGTNYATPGVPMAFGVTNIAYFTDPGNLNSVITHAQADAVIAAAAATWNVPVASLTLAQGGVLNEDVSSANTYFDGTSVVFPADLQPTNFAAKPIAVVYDADGSLINLLLGAGASVASSCRQNGVVESVDGFSAAGNITHAMMLINGNCFNASTDSLKQMQYMAMRAFGRVLGLGWSQANDNVFTGSPAPTATQMAHWPVMHPIDVLCGTYTYLCMQNPFTLRADDLSTLSMLYPVASTNALLGKLASMNDAVQITGSLYGHDSGGTGAEAVNLAMQPIVGAAIADYVSVSSITGFRFQQNQGNPVTGAPSPALLAGASDAGMQGFFTLYRIPGLASMSGNNLRTEAVNPLYTGSYALGDMQRPPATPGNALINNWSITSAPYQQYGLQLFDSLPTCYSSTNGAENAPPLLDATGWWSDVLCGANYPAWKLTPTIRGGHSWTYESLALDQTGAVSAAKAQIVLGAWRSSDATGTLPTVATAPVPQNGAIAGLTQMKVSATASDGVYRLTLADYYGDGRPDYLYKARLMYADAVTPASVSASGGQITITGTGFSSGNRVTVNGVVAKVTSWSANTIVATAPSLSAAKATAAIPVEVAVADLTTGATTAIAGALVYAGVGSFGLLKISAPASLETGITASTPFALRVVAADGVTAIAGANVRLAVTAGGASLVACGAASACSLTSDSTGVVQSAVAGTAAGAVTLTATELSGGASVQVTLTDLDPVRAVVLTPQSAWIAAGASVTLPIALNAVQDSVAATGVSVQWSATAGLLLSASASITSNSGAANLSVGTNGLAAGTAQVVGCAWTSTCAVWTLTAVDASQWTPVIVSGAGQNMATSAAFAPVTLSVVDRSGHPLAGAPIAIAQTVTAWAGPCPSQGRCAAAPILASTQTSAVTDSNGQSVLIPLAIANTAATTNIAVSSGTNGFVSLSLVKSP</sequence>
<dbReference type="Pfam" id="PF01833">
    <property type="entry name" value="TIG"/>
    <property type="match status" value="1"/>
</dbReference>
<evidence type="ECO:0000313" key="3">
    <source>
        <dbReference type="EMBL" id="MFC6645266.1"/>
    </source>
</evidence>
<dbReference type="InterPro" id="IPR002909">
    <property type="entry name" value="IPT_dom"/>
</dbReference>
<keyword evidence="4" id="KW-1185">Reference proteome</keyword>
<evidence type="ECO:0000259" key="2">
    <source>
        <dbReference type="Pfam" id="PF01833"/>
    </source>
</evidence>
<protein>
    <submittedName>
        <fullName evidence="3">IPT/TIG domain-containing protein</fullName>
    </submittedName>
</protein>
<comment type="caution">
    <text evidence="3">The sequence shown here is derived from an EMBL/GenBank/DDBJ whole genome shotgun (WGS) entry which is preliminary data.</text>
</comment>
<reference evidence="4" key="1">
    <citation type="journal article" date="2019" name="Int. J. Syst. Evol. Microbiol.">
        <title>The Global Catalogue of Microorganisms (GCM) 10K type strain sequencing project: providing services to taxonomists for standard genome sequencing and annotation.</title>
        <authorList>
            <consortium name="The Broad Institute Genomics Platform"/>
            <consortium name="The Broad Institute Genome Sequencing Center for Infectious Disease"/>
            <person name="Wu L."/>
            <person name="Ma J."/>
        </authorList>
    </citation>
    <scope>NUCLEOTIDE SEQUENCE [LARGE SCALE GENOMIC DNA]</scope>
    <source>
        <strain evidence="4">CGMCC 1.16026</strain>
    </source>
</reference>
<dbReference type="InterPro" id="IPR014756">
    <property type="entry name" value="Ig_E-set"/>
</dbReference>
<feature type="signal peptide" evidence="1">
    <location>
        <begin position="1"/>
        <end position="20"/>
    </location>
</feature>
<organism evidence="3 4">
    <name type="scientific">Granulicella cerasi</name>
    <dbReference type="NCBI Taxonomy" id="741063"/>
    <lineage>
        <taxon>Bacteria</taxon>
        <taxon>Pseudomonadati</taxon>
        <taxon>Acidobacteriota</taxon>
        <taxon>Terriglobia</taxon>
        <taxon>Terriglobales</taxon>
        <taxon>Acidobacteriaceae</taxon>
        <taxon>Granulicella</taxon>
    </lineage>
</organism>
<evidence type="ECO:0000256" key="1">
    <source>
        <dbReference type="SAM" id="SignalP"/>
    </source>
</evidence>
<dbReference type="Gene3D" id="2.60.40.10">
    <property type="entry name" value="Immunoglobulins"/>
    <property type="match status" value="1"/>
</dbReference>
<dbReference type="RefSeq" id="WP_263371645.1">
    <property type="nucleotide sequence ID" value="NZ_JAGSYD010000003.1"/>
</dbReference>
<accession>A0ABW1Z998</accession>
<dbReference type="Proteomes" id="UP001596391">
    <property type="component" value="Unassembled WGS sequence"/>
</dbReference>
<feature type="chain" id="PRO_5046125220" evidence="1">
    <location>
        <begin position="21"/>
        <end position="961"/>
    </location>
</feature>
<dbReference type="InterPro" id="IPR013783">
    <property type="entry name" value="Ig-like_fold"/>
</dbReference>
<keyword evidence="1" id="KW-0732">Signal</keyword>
<name>A0ABW1Z998_9BACT</name>
<evidence type="ECO:0000313" key="4">
    <source>
        <dbReference type="Proteomes" id="UP001596391"/>
    </source>
</evidence>
<gene>
    <name evidence="3" type="ORF">ACFQBQ_06620</name>
</gene>
<feature type="domain" description="IPT/TIG" evidence="2">
    <location>
        <begin position="558"/>
        <end position="625"/>
    </location>
</feature>
<proteinExistence type="predicted"/>